<comment type="caution">
    <text evidence="3">The sequence shown here is derived from an EMBL/GenBank/DDBJ whole genome shotgun (WGS) entry which is preliminary data.</text>
</comment>
<keyword evidence="1" id="KW-0175">Coiled coil</keyword>
<dbReference type="PANTHER" id="PTHR34057">
    <property type="entry name" value="ELONGATION FACTOR"/>
    <property type="match status" value="1"/>
</dbReference>
<sequence length="454" mass="51241">MGPGLNLTENATSTNKECVAQNQENKGMQGNIGLEVDLIECVNSGESEMISVECQDATEYSSSFGDTVSGDENDLIVNDEVESPLSVPGLFGSLSDGWTEPFQMGKRRLTDHWKRFIHPLIWRCKWLEIKLRELKSQALKYEKELVEYDQSKRFEFEKFSSEGFDAKSRAFHSKAPRKEVMKRKKRKRVEDTASVASYMSHHDIFSYYESKKSVVAASAAFASVDDWGDLDNKTVDGYDNDECDYGWPFQSRDGDNLMERILWKIELVQSRIRMLKTRMDKVVNETQKFSSVNMLSSLVPSDSLNNSGSPHYEEKDDRNSLQCTTTSQHASECVMWDNIMPESAVSDDGEVAPVPDMIRSMSRRLLAISSENIEAEILIPNQAAKEELLGFGSAICQQVEKPHTEKLKMVAPGDNLQINSSLEPNAQPPKQADNERTSEVQNLDPGRWSRKSSG</sequence>
<evidence type="ECO:0000313" key="3">
    <source>
        <dbReference type="EMBL" id="GMI94247.1"/>
    </source>
</evidence>
<evidence type="ECO:0000256" key="1">
    <source>
        <dbReference type="SAM" id="Coils"/>
    </source>
</evidence>
<gene>
    <name evidence="3" type="ORF">HRI_003094000</name>
</gene>
<evidence type="ECO:0000313" key="4">
    <source>
        <dbReference type="Proteomes" id="UP001165190"/>
    </source>
</evidence>
<dbReference type="Proteomes" id="UP001165190">
    <property type="component" value="Unassembled WGS sequence"/>
</dbReference>
<feature type="coiled-coil region" evidence="1">
    <location>
        <begin position="124"/>
        <end position="151"/>
    </location>
</feature>
<proteinExistence type="predicted"/>
<dbReference type="AlphaFoldDB" id="A0A9W7M8K1"/>
<dbReference type="EMBL" id="BSYR01000026">
    <property type="protein sequence ID" value="GMI94247.1"/>
    <property type="molecule type" value="Genomic_DNA"/>
</dbReference>
<dbReference type="CDD" id="cd11650">
    <property type="entry name" value="AT4G37440_like"/>
    <property type="match status" value="1"/>
</dbReference>
<feature type="region of interest" description="Disordered" evidence="2">
    <location>
        <begin position="300"/>
        <end position="322"/>
    </location>
</feature>
<dbReference type="PANTHER" id="PTHR34057:SF10">
    <property type="entry name" value="TRANSPOSASE, PTTA_EN_SPM, PLANT"/>
    <property type="match status" value="1"/>
</dbReference>
<feature type="region of interest" description="Disordered" evidence="2">
    <location>
        <begin position="416"/>
        <end position="454"/>
    </location>
</feature>
<feature type="compositionally biased region" description="Polar residues" evidence="2">
    <location>
        <begin position="300"/>
        <end position="309"/>
    </location>
</feature>
<organism evidence="3 4">
    <name type="scientific">Hibiscus trionum</name>
    <name type="common">Flower of an hour</name>
    <dbReference type="NCBI Taxonomy" id="183268"/>
    <lineage>
        <taxon>Eukaryota</taxon>
        <taxon>Viridiplantae</taxon>
        <taxon>Streptophyta</taxon>
        <taxon>Embryophyta</taxon>
        <taxon>Tracheophyta</taxon>
        <taxon>Spermatophyta</taxon>
        <taxon>Magnoliopsida</taxon>
        <taxon>eudicotyledons</taxon>
        <taxon>Gunneridae</taxon>
        <taxon>Pentapetalae</taxon>
        <taxon>rosids</taxon>
        <taxon>malvids</taxon>
        <taxon>Malvales</taxon>
        <taxon>Malvaceae</taxon>
        <taxon>Malvoideae</taxon>
        <taxon>Hibiscus</taxon>
    </lineage>
</organism>
<dbReference type="OrthoDB" id="21648at2759"/>
<accession>A0A9W7M8K1</accession>
<keyword evidence="4" id="KW-1185">Reference proteome</keyword>
<protein>
    <submittedName>
        <fullName evidence="3">Uncharacterized protein</fullName>
    </submittedName>
</protein>
<name>A0A9W7M8K1_HIBTR</name>
<evidence type="ECO:0000256" key="2">
    <source>
        <dbReference type="SAM" id="MobiDB-lite"/>
    </source>
</evidence>
<reference evidence="3" key="1">
    <citation type="submission" date="2023-05" db="EMBL/GenBank/DDBJ databases">
        <title>Genome and transcriptome analyses reveal genes involved in the formation of fine ridges on petal epidermal cells in Hibiscus trionum.</title>
        <authorList>
            <person name="Koshimizu S."/>
            <person name="Masuda S."/>
            <person name="Ishii T."/>
            <person name="Shirasu K."/>
            <person name="Hoshino A."/>
            <person name="Arita M."/>
        </authorList>
    </citation>
    <scope>NUCLEOTIDE SEQUENCE</scope>
    <source>
        <strain evidence="3">Hamamatsu line</strain>
    </source>
</reference>
<dbReference type="InterPro" id="IPR038745">
    <property type="entry name" value="AT4G37440-like"/>
</dbReference>